<keyword evidence="3" id="KW-1185">Reference proteome</keyword>
<reference evidence="2 3" key="1">
    <citation type="submission" date="2022-01" db="EMBL/GenBank/DDBJ databases">
        <authorList>
            <person name="Won M."/>
            <person name="Kim S.-J."/>
            <person name="Kwon S.-W."/>
        </authorList>
    </citation>
    <scope>NUCLEOTIDE SEQUENCE [LARGE SCALE GENOMIC DNA]</scope>
    <source>
        <strain evidence="2 3">KCTC 23505</strain>
    </source>
</reference>
<evidence type="ECO:0000313" key="3">
    <source>
        <dbReference type="Proteomes" id="UP001521209"/>
    </source>
</evidence>
<name>A0ABS9DTU7_9PROT</name>
<proteinExistence type="predicted"/>
<accession>A0ABS9DTU7</accession>
<dbReference type="Gene3D" id="3.40.50.2000">
    <property type="entry name" value="Glycogen Phosphorylase B"/>
    <property type="match status" value="1"/>
</dbReference>
<protein>
    <submittedName>
        <fullName evidence="2">Glycosyltransferase</fullName>
        <ecNumber evidence="2">2.4.-.-</ecNumber>
    </submittedName>
</protein>
<comment type="caution">
    <text evidence="2">The sequence shown here is derived from an EMBL/GenBank/DDBJ whole genome shotgun (WGS) entry which is preliminary data.</text>
</comment>
<keyword evidence="2" id="KW-0328">Glycosyltransferase</keyword>
<feature type="compositionally biased region" description="Basic and acidic residues" evidence="1">
    <location>
        <begin position="1"/>
        <end position="12"/>
    </location>
</feature>
<keyword evidence="2" id="KW-0808">Transferase</keyword>
<dbReference type="EC" id="2.4.-.-" evidence="2"/>
<gene>
    <name evidence="2" type="ORF">L2A60_05520</name>
</gene>
<dbReference type="RefSeq" id="WP_235703374.1">
    <property type="nucleotide sequence ID" value="NZ_JAKGBZ010000007.1"/>
</dbReference>
<sequence>MSISVHLDRADRAGPTQVTETGRSQVERAPSAPLRVLMATRYGRLGASSRLRLLQYAPRLAEFGIACTARPFLSDGYIRALYEGGSRVKPVLAAYGRAAGLRAAIRNHDLVWIEKELLPFLPAVLERALLGEKNFILDFDDAWFLRYGGGGNRLVRTLLGGKFPALLRRASLTIVANETLRDWAIGAGARNVLLLPTVVDLDHYPIAGEPGGPFTVGWIGTPVTAPYLASIAGPLRTLAAEAPLELLVIGAPGFAIDGVTCRHMPWSEATEAHLIGQCHVGIMPLPDDAWARGKSGYKLVQYMAAGRAPIGSPIGANRAIVQDGVTGFLAGDAAAWCDRLRRLRDDVPLRRAMGVAARERAAEHYALQATAPRLAAAIRAIVTS</sequence>
<feature type="region of interest" description="Disordered" evidence="1">
    <location>
        <begin position="1"/>
        <end position="25"/>
    </location>
</feature>
<dbReference type="EMBL" id="JAKGBZ010000007">
    <property type="protein sequence ID" value="MCF3946142.1"/>
    <property type="molecule type" value="Genomic_DNA"/>
</dbReference>
<dbReference type="Proteomes" id="UP001521209">
    <property type="component" value="Unassembled WGS sequence"/>
</dbReference>
<evidence type="ECO:0000313" key="2">
    <source>
        <dbReference type="EMBL" id="MCF3946142.1"/>
    </source>
</evidence>
<dbReference type="Pfam" id="PF13692">
    <property type="entry name" value="Glyco_trans_1_4"/>
    <property type="match status" value="1"/>
</dbReference>
<evidence type="ECO:0000256" key="1">
    <source>
        <dbReference type="SAM" id="MobiDB-lite"/>
    </source>
</evidence>
<organism evidence="2 3">
    <name type="scientific">Acidiphilium iwatense</name>
    <dbReference type="NCBI Taxonomy" id="768198"/>
    <lineage>
        <taxon>Bacteria</taxon>
        <taxon>Pseudomonadati</taxon>
        <taxon>Pseudomonadota</taxon>
        <taxon>Alphaproteobacteria</taxon>
        <taxon>Acetobacterales</taxon>
        <taxon>Acidocellaceae</taxon>
        <taxon>Acidiphilium</taxon>
    </lineage>
</organism>
<dbReference type="SUPFAM" id="SSF53756">
    <property type="entry name" value="UDP-Glycosyltransferase/glycogen phosphorylase"/>
    <property type="match status" value="1"/>
</dbReference>
<dbReference type="GO" id="GO:0016757">
    <property type="term" value="F:glycosyltransferase activity"/>
    <property type="evidence" value="ECO:0007669"/>
    <property type="project" value="UniProtKB-KW"/>
</dbReference>